<protein>
    <recommendedName>
        <fullName evidence="3">acid phosphatase</fullName>
        <ecNumber evidence="3">3.1.3.2</ecNumber>
    </recommendedName>
</protein>
<dbReference type="Gene3D" id="3.40.50.1240">
    <property type="entry name" value="Phosphoglycerate mutase-like"/>
    <property type="match status" value="1"/>
</dbReference>
<dbReference type="EMBL" id="JAWQEG010003272">
    <property type="protein sequence ID" value="KAK3867124.1"/>
    <property type="molecule type" value="Genomic_DNA"/>
</dbReference>
<name>A0AAE1F594_PETCI</name>
<dbReference type="InterPro" id="IPR000560">
    <property type="entry name" value="His_Pase_clade-2"/>
</dbReference>
<feature type="non-terminal residue" evidence="9">
    <location>
        <position position="1"/>
    </location>
</feature>
<reference evidence="9" key="1">
    <citation type="submission" date="2023-10" db="EMBL/GenBank/DDBJ databases">
        <title>Genome assemblies of two species of porcelain crab, Petrolisthes cinctipes and Petrolisthes manimaculis (Anomura: Porcellanidae).</title>
        <authorList>
            <person name="Angst P."/>
        </authorList>
    </citation>
    <scope>NUCLEOTIDE SEQUENCE</scope>
    <source>
        <strain evidence="9">PB745_01</strain>
        <tissue evidence="9">Gill</tissue>
    </source>
</reference>
<evidence type="ECO:0000256" key="3">
    <source>
        <dbReference type="ARBA" id="ARBA00012646"/>
    </source>
</evidence>
<organism evidence="9 10">
    <name type="scientific">Petrolisthes cinctipes</name>
    <name type="common">Flat porcelain crab</name>
    <dbReference type="NCBI Taxonomy" id="88211"/>
    <lineage>
        <taxon>Eukaryota</taxon>
        <taxon>Metazoa</taxon>
        <taxon>Ecdysozoa</taxon>
        <taxon>Arthropoda</taxon>
        <taxon>Crustacea</taxon>
        <taxon>Multicrustacea</taxon>
        <taxon>Malacostraca</taxon>
        <taxon>Eumalacostraca</taxon>
        <taxon>Eucarida</taxon>
        <taxon>Decapoda</taxon>
        <taxon>Pleocyemata</taxon>
        <taxon>Anomura</taxon>
        <taxon>Galatheoidea</taxon>
        <taxon>Porcellanidae</taxon>
        <taxon>Petrolisthes</taxon>
    </lineage>
</organism>
<evidence type="ECO:0000256" key="1">
    <source>
        <dbReference type="ARBA" id="ARBA00000032"/>
    </source>
</evidence>
<feature type="region of interest" description="Disordered" evidence="8">
    <location>
        <begin position="1"/>
        <end position="25"/>
    </location>
</feature>
<dbReference type="PANTHER" id="PTHR11567:SF211">
    <property type="entry name" value="PROSTATIC ACID PHOSPHATASE"/>
    <property type="match status" value="1"/>
</dbReference>
<keyword evidence="7" id="KW-0325">Glycoprotein</keyword>
<comment type="caution">
    <text evidence="9">The sequence shown here is derived from an EMBL/GenBank/DDBJ whole genome shotgun (WGS) entry which is preliminary data.</text>
</comment>
<comment type="catalytic activity">
    <reaction evidence="1">
        <text>a phosphate monoester + H2O = an alcohol + phosphate</text>
        <dbReference type="Rhea" id="RHEA:15017"/>
        <dbReference type="ChEBI" id="CHEBI:15377"/>
        <dbReference type="ChEBI" id="CHEBI:30879"/>
        <dbReference type="ChEBI" id="CHEBI:43474"/>
        <dbReference type="ChEBI" id="CHEBI:67140"/>
        <dbReference type="EC" id="3.1.3.2"/>
    </reaction>
</comment>
<keyword evidence="5" id="KW-0378">Hydrolase</keyword>
<evidence type="ECO:0000256" key="2">
    <source>
        <dbReference type="ARBA" id="ARBA00005375"/>
    </source>
</evidence>
<dbReference type="SUPFAM" id="SSF53254">
    <property type="entry name" value="Phosphoglycerate mutase-like"/>
    <property type="match status" value="1"/>
</dbReference>
<dbReference type="EC" id="3.1.3.2" evidence="3"/>
<dbReference type="InterPro" id="IPR050645">
    <property type="entry name" value="Histidine_acid_phosphatase"/>
</dbReference>
<keyword evidence="6" id="KW-1015">Disulfide bond</keyword>
<dbReference type="AlphaFoldDB" id="A0AAE1F594"/>
<dbReference type="GO" id="GO:0003993">
    <property type="term" value="F:acid phosphatase activity"/>
    <property type="evidence" value="ECO:0007669"/>
    <property type="project" value="UniProtKB-EC"/>
</dbReference>
<sequence>MATAPPSTSTPPTFITTPASGPTDSVSSLRLGRWLRNRYTGFISERWKPGEVTVRSTDVDRTLMSAACNLAAFYRPDLVDERFEKDLPWLPTPINTVPLDLDTLMSIDQSCPRVKEEIALEEKLPEVMAVMKANAELFPYLTKHTGDNISTILSVDYLHDTLFIESLYNLSIPVWAQKVLPQMKEIASFSFKMAAMTPQLKRLRS</sequence>
<comment type="similarity">
    <text evidence="2">Belongs to the histidine acid phosphatase family.</text>
</comment>
<gene>
    <name evidence="9" type="ORF">Pcinc_027388</name>
</gene>
<dbReference type="PANTHER" id="PTHR11567">
    <property type="entry name" value="ACID PHOSPHATASE-RELATED"/>
    <property type="match status" value="1"/>
</dbReference>
<evidence type="ECO:0000256" key="7">
    <source>
        <dbReference type="ARBA" id="ARBA00023180"/>
    </source>
</evidence>
<evidence type="ECO:0000256" key="4">
    <source>
        <dbReference type="ARBA" id="ARBA00022729"/>
    </source>
</evidence>
<proteinExistence type="inferred from homology"/>
<accession>A0AAE1F594</accession>
<evidence type="ECO:0000313" key="9">
    <source>
        <dbReference type="EMBL" id="KAK3867124.1"/>
    </source>
</evidence>
<feature type="compositionally biased region" description="Low complexity" evidence="8">
    <location>
        <begin position="1"/>
        <end position="20"/>
    </location>
</feature>
<dbReference type="InterPro" id="IPR029033">
    <property type="entry name" value="His_PPase_superfam"/>
</dbReference>
<keyword evidence="10" id="KW-1185">Reference proteome</keyword>
<evidence type="ECO:0000256" key="5">
    <source>
        <dbReference type="ARBA" id="ARBA00022801"/>
    </source>
</evidence>
<dbReference type="Pfam" id="PF00328">
    <property type="entry name" value="His_Phos_2"/>
    <property type="match status" value="1"/>
</dbReference>
<evidence type="ECO:0000256" key="8">
    <source>
        <dbReference type="SAM" id="MobiDB-lite"/>
    </source>
</evidence>
<evidence type="ECO:0000256" key="6">
    <source>
        <dbReference type="ARBA" id="ARBA00023157"/>
    </source>
</evidence>
<dbReference type="Proteomes" id="UP001286313">
    <property type="component" value="Unassembled WGS sequence"/>
</dbReference>
<evidence type="ECO:0000313" key="10">
    <source>
        <dbReference type="Proteomes" id="UP001286313"/>
    </source>
</evidence>
<dbReference type="CDD" id="cd07061">
    <property type="entry name" value="HP_HAP_like"/>
    <property type="match status" value="1"/>
</dbReference>
<keyword evidence="4" id="KW-0732">Signal</keyword>